<dbReference type="InterPro" id="IPR015943">
    <property type="entry name" value="WD40/YVTN_repeat-like_dom_sf"/>
</dbReference>
<evidence type="ECO:0000313" key="5">
    <source>
        <dbReference type="Proteomes" id="UP000243052"/>
    </source>
</evidence>
<dbReference type="InterPro" id="IPR025941">
    <property type="entry name" value="Vps8_central_dom"/>
</dbReference>
<dbReference type="EMBL" id="CP014246">
    <property type="protein sequence ID" value="AMD21857.1"/>
    <property type="molecule type" value="Genomic_DNA"/>
</dbReference>
<dbReference type="STRING" id="45286.A0A120K2K9"/>
<accession>A0A120K2K9</accession>
<evidence type="ECO:0000259" key="2">
    <source>
        <dbReference type="Pfam" id="PF12816"/>
    </source>
</evidence>
<dbReference type="InterPro" id="IPR036322">
    <property type="entry name" value="WD40_repeat_dom_sf"/>
</dbReference>
<protein>
    <submittedName>
        <fullName evidence="4">HFR002Cp</fullName>
    </submittedName>
</protein>
<gene>
    <name evidence="4" type="ORF">AW171_hschr63844</name>
</gene>
<reference evidence="4 5" key="1">
    <citation type="submission" date="2016-01" db="EMBL/GenBank/DDBJ databases">
        <title>Genome sequence of the yeast Holleya sinecauda.</title>
        <authorList>
            <person name="Dietrich F.S."/>
        </authorList>
    </citation>
    <scope>NUCLEOTIDE SEQUENCE [LARGE SCALE GENOMIC DNA]</scope>
    <source>
        <strain evidence="4 5">ATCC 58844</strain>
    </source>
</reference>
<feature type="domain" description="VPS8-like TPR-like repeats" evidence="3">
    <location>
        <begin position="1056"/>
        <end position="1136"/>
    </location>
</feature>
<evidence type="ECO:0000313" key="4">
    <source>
        <dbReference type="EMBL" id="AMD21857.1"/>
    </source>
</evidence>
<evidence type="ECO:0000259" key="3">
    <source>
        <dbReference type="Pfam" id="PF25066"/>
    </source>
</evidence>
<organism evidence="4 5">
    <name type="scientific">Eremothecium sinecaudum</name>
    <dbReference type="NCBI Taxonomy" id="45286"/>
    <lineage>
        <taxon>Eukaryota</taxon>
        <taxon>Fungi</taxon>
        <taxon>Dikarya</taxon>
        <taxon>Ascomycota</taxon>
        <taxon>Saccharomycotina</taxon>
        <taxon>Saccharomycetes</taxon>
        <taxon>Saccharomycetales</taxon>
        <taxon>Saccharomycetaceae</taxon>
        <taxon>Eremothecium</taxon>
    </lineage>
</organism>
<dbReference type="GO" id="GO:0006623">
    <property type="term" value="P:protein targeting to vacuole"/>
    <property type="evidence" value="ECO:0007669"/>
    <property type="project" value="InterPro"/>
</dbReference>
<dbReference type="Pfam" id="PF25066">
    <property type="entry name" value="TPR_VPS8_2"/>
    <property type="match status" value="1"/>
</dbReference>
<evidence type="ECO:0000256" key="1">
    <source>
        <dbReference type="ARBA" id="ARBA00009422"/>
    </source>
</evidence>
<dbReference type="OrthoDB" id="289913at2759"/>
<dbReference type="Pfam" id="PF12816">
    <property type="entry name" value="TPR_Vps8"/>
    <property type="match status" value="1"/>
</dbReference>
<sequence length="1230" mass="140461">MSRVSFLDRDLFTDSKYVSFVSTVVEYSDDNRSHLASKFFHNNPLSEDCHSLVNWISMQQIYPPLTLNGGPTSIFLTSSYIIAGTKNGAVLIFNHKQLLLSTLTPKTSDFQSPAVSVCMSNNGSHVAAAYATGDIFMWDLNQHIDSSQNSMPALFHIPRYEGSSINGLDFLPGKRLSLVASYSKGQVLLHQGSRTLLWQQTYQTKSLMNVTSVQRQLLGSAIAPSLKDYPDLHLVAVLCSACLTIICINPTLATHWLQNFPASEANETGSVAWSADSHMVAYALGSSVHTITIDQFSEENIKISKDPIWSWNVEHTIASLQWLSKGIIGVLTDHSLVIVLNVKLQQNPVIWTLKLDPQCMFNGMCNTFSCLDNQFFYLTQFTVNCGKFAAWSDIFLHYMKRHDYGAALNIMGFLMTNGSSIAPLIKLGETQNERKDQLLLPFRNLALSTLKSIMRRNNIEYNTSYDRCTQIFEVGSLFGDQFFSILEEMNDFISDTNKDAFYDAISNEILEHTITTLPPVMLKGIMQHFADKKNLRAIELLIITLNQSSLDIDMSVKLCKKFKLYGVLVYLWNNMFSEYSTPFIDYLFKITKQYDKCLLFDRVKNIKSFNIYHYLTAVLTGYQYPTKTQITPAQTVLAKEQLYTFLFSGTSLEWPVDSGEKFLTCQNPLREPAYPYFQLLLKHDPESCLYMLHKIFEDTHLNDDGLLEHNQISQTQISRQFVVDILIGILKTLEDAKLQVLIAIFITRNIPKFPQFIKLSNSALDELIWIICGSNFEELNYDSQRSLESLFSIYKPNNMEEFIVYLKDRKFDYVLLPVYKSLSLAAEYLMLRIESEELKSLPKAVSEILSDCATLTVSKPIERRRVAKVIEAKINKLLGLENTETLITAIYQFDSEVCSRVLKRIRSKSKQKECMELFFGMVKPSQYIDAELKYTYLKLCCEQGYFTTLHKYLGQIDYTDLDSEKIIEMLKDHSDTEGLVIVYTKLKNFEMAILQANSGFSDSSECGGKTDAENFIDLAIEICEQSGEQAQNCWTNLITSVLSRHSKLPQGDKAHCSYLLQQVFLRLLQWESSREQGLTVDFWNILTAVLSHQNMAVTKINDIKTILAEIIKIYTVEESIHQLILRIIENSSHTIIHKYLFGLQQGWPIENYECEVCGKTIWGMGVTSKVFIAWKLLYQRIGYDEQEVLDINNLIVFHCHHGFHESCLRNMGQNDDSYYCLICDIDGTIS</sequence>
<dbReference type="PANTHER" id="PTHR12616:SF8">
    <property type="entry name" value="VACUOLAR PROTEIN SORTING-ASSOCIATED PROTEIN 8 HOMOLOG"/>
    <property type="match status" value="1"/>
</dbReference>
<dbReference type="Gene3D" id="2.130.10.10">
    <property type="entry name" value="YVTN repeat-like/Quinoprotein amine dehydrogenase"/>
    <property type="match status" value="1"/>
</dbReference>
<dbReference type="Pfam" id="PF23410">
    <property type="entry name" value="Beta-prop_VPS8"/>
    <property type="match status" value="1"/>
</dbReference>
<name>A0A120K2K9_9SACH</name>
<dbReference type="GO" id="GO:0030897">
    <property type="term" value="C:HOPS complex"/>
    <property type="evidence" value="ECO:0007669"/>
    <property type="project" value="TreeGrafter"/>
</dbReference>
<proteinExistence type="inferred from homology"/>
<dbReference type="Pfam" id="PF23413">
    <property type="entry name" value="zf_RING_Vps8_fungal"/>
    <property type="match status" value="1"/>
</dbReference>
<comment type="similarity">
    <text evidence="1">Belongs to the VPS8 family.</text>
</comment>
<dbReference type="GO" id="GO:0005770">
    <property type="term" value="C:late endosome"/>
    <property type="evidence" value="ECO:0007669"/>
    <property type="project" value="TreeGrafter"/>
</dbReference>
<dbReference type="Proteomes" id="UP000243052">
    <property type="component" value="Chromosome vi"/>
</dbReference>
<dbReference type="GO" id="GO:0034058">
    <property type="term" value="P:endosomal vesicle fusion"/>
    <property type="evidence" value="ECO:0007669"/>
    <property type="project" value="TreeGrafter"/>
</dbReference>
<feature type="domain" description="Vacuolar protein sorting-associated protein 8 central" evidence="2">
    <location>
        <begin position="501"/>
        <end position="696"/>
    </location>
</feature>
<dbReference type="RefSeq" id="XP_017988853.1">
    <property type="nucleotide sequence ID" value="XM_018133364.1"/>
</dbReference>
<keyword evidence="5" id="KW-1185">Reference proteome</keyword>
<dbReference type="InterPro" id="IPR045111">
    <property type="entry name" value="Vps41/Vps8"/>
</dbReference>
<dbReference type="AlphaFoldDB" id="A0A120K2K9"/>
<dbReference type="GeneID" id="28725174"/>
<dbReference type="PANTHER" id="PTHR12616">
    <property type="entry name" value="VACUOLAR PROTEIN SORTING VPS41"/>
    <property type="match status" value="1"/>
</dbReference>
<dbReference type="InterPro" id="IPR059070">
    <property type="entry name" value="TPR_VPS8_2"/>
</dbReference>
<dbReference type="SUPFAM" id="SSF50978">
    <property type="entry name" value="WD40 repeat-like"/>
    <property type="match status" value="1"/>
</dbReference>